<dbReference type="EMBL" id="QEKH01000033">
    <property type="protein sequence ID" value="PVY36677.1"/>
    <property type="molecule type" value="Genomic_DNA"/>
</dbReference>
<dbReference type="InterPro" id="IPR010982">
    <property type="entry name" value="Lambda_DNA-bd_dom_sf"/>
</dbReference>
<dbReference type="RefSeq" id="WP_116885414.1">
    <property type="nucleotide sequence ID" value="NZ_CABMMC010000027.1"/>
</dbReference>
<dbReference type="InterPro" id="IPR000843">
    <property type="entry name" value="HTH_LacI"/>
</dbReference>
<organism evidence="5 6">
    <name type="scientific">Victivallis vadensis</name>
    <dbReference type="NCBI Taxonomy" id="172901"/>
    <lineage>
        <taxon>Bacteria</taxon>
        <taxon>Pseudomonadati</taxon>
        <taxon>Lentisphaerota</taxon>
        <taxon>Lentisphaeria</taxon>
        <taxon>Victivallales</taxon>
        <taxon>Victivallaceae</taxon>
        <taxon>Victivallis</taxon>
    </lineage>
</organism>
<accession>A0A2U1AK07</accession>
<dbReference type="GO" id="GO:0003700">
    <property type="term" value="F:DNA-binding transcription factor activity"/>
    <property type="evidence" value="ECO:0007669"/>
    <property type="project" value="TreeGrafter"/>
</dbReference>
<gene>
    <name evidence="5" type="ORF">C8D82_1333</name>
</gene>
<dbReference type="Gene3D" id="3.40.50.2300">
    <property type="match status" value="2"/>
</dbReference>
<dbReference type="GO" id="GO:0000976">
    <property type="term" value="F:transcription cis-regulatory region binding"/>
    <property type="evidence" value="ECO:0007669"/>
    <property type="project" value="TreeGrafter"/>
</dbReference>
<reference evidence="5 6" key="1">
    <citation type="submission" date="2018-04" db="EMBL/GenBank/DDBJ databases">
        <title>Genomic Encyclopedia of Type Strains, Phase IV (KMG-IV): sequencing the most valuable type-strain genomes for metagenomic binning, comparative biology and taxonomic classification.</title>
        <authorList>
            <person name="Goeker M."/>
        </authorList>
    </citation>
    <scope>NUCLEOTIDE SEQUENCE [LARGE SCALE GENOMIC DNA]</scope>
    <source>
        <strain evidence="5 6">DSM 14823</strain>
    </source>
</reference>
<dbReference type="GeneID" id="78296690"/>
<protein>
    <submittedName>
        <fullName evidence="5">LacI family transcriptional regulator</fullName>
    </submittedName>
</protein>
<dbReference type="Proteomes" id="UP000245959">
    <property type="component" value="Unassembled WGS sequence"/>
</dbReference>
<evidence type="ECO:0000259" key="4">
    <source>
        <dbReference type="PROSITE" id="PS50932"/>
    </source>
</evidence>
<dbReference type="InterPro" id="IPR028082">
    <property type="entry name" value="Peripla_BP_I"/>
</dbReference>
<keyword evidence="2" id="KW-0238">DNA-binding</keyword>
<comment type="caution">
    <text evidence="5">The sequence shown here is derived from an EMBL/GenBank/DDBJ whole genome shotgun (WGS) entry which is preliminary data.</text>
</comment>
<keyword evidence="3" id="KW-0804">Transcription</keyword>
<evidence type="ECO:0000256" key="3">
    <source>
        <dbReference type="ARBA" id="ARBA00023163"/>
    </source>
</evidence>
<dbReference type="Gene3D" id="1.10.260.40">
    <property type="entry name" value="lambda repressor-like DNA-binding domains"/>
    <property type="match status" value="1"/>
</dbReference>
<feature type="domain" description="HTH lacI-type" evidence="4">
    <location>
        <begin position="7"/>
        <end position="61"/>
    </location>
</feature>
<keyword evidence="6" id="KW-1185">Reference proteome</keyword>
<sequence length="345" mass="38919">MMKKKSVKLKDIAIQAEVSVATVSAALNGTGRIGDELRSRIMEVARQMNYEPNLAARLLKQKHCNDIGLVISDPPRRIAGSGFFQPMIYHFIQLCDEQGIRCQIEYHDPDVKDGQVPALMTGGFTGGVLYGGAVGTATRRWIKENPSFPIVTFEDRDFEYTIHSRYDLAAYRMVQHLAALGHRHVALLAGLPRYELQQGMREGFTRAVADFRLDAACWDREYAFRLENDADTMREGVEYCEKLFARTVRPTALVISDARLAKAALYTALKHGIDVPRDLSIFTCGNEYETEQVYPALSSIRWNAHEAIYKAYHLLRSLMEGRIPAEKVIEVEPVLTLRDSTARCS</sequence>
<evidence type="ECO:0000313" key="5">
    <source>
        <dbReference type="EMBL" id="PVY36677.1"/>
    </source>
</evidence>
<dbReference type="InterPro" id="IPR046335">
    <property type="entry name" value="LacI/GalR-like_sensor"/>
</dbReference>
<dbReference type="AlphaFoldDB" id="A0A2U1AK07"/>
<evidence type="ECO:0000256" key="2">
    <source>
        <dbReference type="ARBA" id="ARBA00023125"/>
    </source>
</evidence>
<evidence type="ECO:0000256" key="1">
    <source>
        <dbReference type="ARBA" id="ARBA00023015"/>
    </source>
</evidence>
<name>A0A2U1AK07_9BACT</name>
<dbReference type="PROSITE" id="PS50932">
    <property type="entry name" value="HTH_LACI_2"/>
    <property type="match status" value="1"/>
</dbReference>
<proteinExistence type="predicted"/>
<dbReference type="CDD" id="cd06267">
    <property type="entry name" value="PBP1_LacI_sugar_binding-like"/>
    <property type="match status" value="1"/>
</dbReference>
<dbReference type="SUPFAM" id="SSF53822">
    <property type="entry name" value="Periplasmic binding protein-like I"/>
    <property type="match status" value="1"/>
</dbReference>
<dbReference type="PANTHER" id="PTHR30146:SF138">
    <property type="entry name" value="TRANSCRIPTIONAL REGULATORY PROTEIN"/>
    <property type="match status" value="1"/>
</dbReference>
<dbReference type="Pfam" id="PF13377">
    <property type="entry name" value="Peripla_BP_3"/>
    <property type="match status" value="1"/>
</dbReference>
<dbReference type="OrthoDB" id="1938857at2"/>
<dbReference type="Pfam" id="PF00356">
    <property type="entry name" value="LacI"/>
    <property type="match status" value="1"/>
</dbReference>
<keyword evidence="1" id="KW-0805">Transcription regulation</keyword>
<dbReference type="PANTHER" id="PTHR30146">
    <property type="entry name" value="LACI-RELATED TRANSCRIPTIONAL REPRESSOR"/>
    <property type="match status" value="1"/>
</dbReference>
<dbReference type="SMART" id="SM00354">
    <property type="entry name" value="HTH_LACI"/>
    <property type="match status" value="1"/>
</dbReference>
<evidence type="ECO:0000313" key="6">
    <source>
        <dbReference type="Proteomes" id="UP000245959"/>
    </source>
</evidence>
<dbReference type="CDD" id="cd01392">
    <property type="entry name" value="HTH_LacI"/>
    <property type="match status" value="1"/>
</dbReference>
<dbReference type="SUPFAM" id="SSF47413">
    <property type="entry name" value="lambda repressor-like DNA-binding domains"/>
    <property type="match status" value="1"/>
</dbReference>
<dbReference type="PROSITE" id="PS00356">
    <property type="entry name" value="HTH_LACI_1"/>
    <property type="match status" value="1"/>
</dbReference>